<keyword evidence="1" id="KW-0732">Signal</keyword>
<evidence type="ECO:0000313" key="2">
    <source>
        <dbReference type="EMBL" id="NOU88586.1"/>
    </source>
</evidence>
<dbReference type="RefSeq" id="WP_171691601.1">
    <property type="nucleotide sequence ID" value="NZ_WHOC01000123.1"/>
</dbReference>
<comment type="caution">
    <text evidence="2">The sequence shown here is derived from an EMBL/GenBank/DDBJ whole genome shotgun (WGS) entry which is preliminary data.</text>
</comment>
<evidence type="ECO:0000313" key="3">
    <source>
        <dbReference type="Proteomes" id="UP000658690"/>
    </source>
</evidence>
<protein>
    <submittedName>
        <fullName evidence="2">Uncharacterized protein</fullName>
    </submittedName>
</protein>
<accession>A0ABX1Z5P1</accession>
<organism evidence="2 3">
    <name type="scientific">Paenibacillus germinis</name>
    <dbReference type="NCBI Taxonomy" id="2654979"/>
    <lineage>
        <taxon>Bacteria</taxon>
        <taxon>Bacillati</taxon>
        <taxon>Bacillota</taxon>
        <taxon>Bacilli</taxon>
        <taxon>Bacillales</taxon>
        <taxon>Paenibacillaceae</taxon>
        <taxon>Paenibacillus</taxon>
    </lineage>
</organism>
<dbReference type="Proteomes" id="UP000658690">
    <property type="component" value="Unassembled WGS sequence"/>
</dbReference>
<keyword evidence="3" id="KW-1185">Reference proteome</keyword>
<proteinExistence type="predicted"/>
<gene>
    <name evidence="2" type="ORF">GC102_22940</name>
</gene>
<feature type="chain" id="PRO_5046285408" evidence="1">
    <location>
        <begin position="25"/>
        <end position="159"/>
    </location>
</feature>
<feature type="signal peptide" evidence="1">
    <location>
        <begin position="1"/>
        <end position="24"/>
    </location>
</feature>
<name>A0ABX1Z5P1_9BACL</name>
<sequence length="159" mass="17688">MKKKIVAWSLSLFIFLASSITAYAASTVIIYDGGNLFYFDGLSTNSTSCGYDGKMRYVNQDTAHFNSLGKWRVNPTGSGIDNYYVYIPSCNSNASVVYSAFAKNGDRGDININQANYSNVWYYLGSYDVEPNNITQSISLYSHDIYSGVVGWDEAKFTN</sequence>
<reference evidence="2 3" key="1">
    <citation type="submission" date="2019-10" db="EMBL/GenBank/DDBJ databases">
        <title>Description of Paenibacillus choica sp. nov.</title>
        <authorList>
            <person name="Carlier A."/>
            <person name="Qi S."/>
        </authorList>
    </citation>
    <scope>NUCLEOTIDE SEQUENCE [LARGE SCALE GENOMIC DNA]</scope>
    <source>
        <strain evidence="2 3">LMG 31460</strain>
    </source>
</reference>
<dbReference type="EMBL" id="WHOC01000123">
    <property type="protein sequence ID" value="NOU88586.1"/>
    <property type="molecule type" value="Genomic_DNA"/>
</dbReference>
<evidence type="ECO:0000256" key="1">
    <source>
        <dbReference type="SAM" id="SignalP"/>
    </source>
</evidence>